<dbReference type="Proteomes" id="UP001352223">
    <property type="component" value="Unassembled WGS sequence"/>
</dbReference>
<dbReference type="SUPFAM" id="SSF52833">
    <property type="entry name" value="Thioredoxin-like"/>
    <property type="match status" value="1"/>
</dbReference>
<sequence>MPFLFAGLLLVGTLCVLNLLLTLGAIKRLRDQQDLLTEIGSGAPGLALGEEIEEFATLAIGGEIVGRDHITDDTLGGFFSPTCGPCRRELPRFVEYAGALPGGRGGVLAVVVGTEETAAPFVQALAPVARVVVEEPGGEVGAAFRTAAYPTVLRVAPGADGHVVVTADRVDLGRAARAVA</sequence>
<evidence type="ECO:0000313" key="2">
    <source>
        <dbReference type="Proteomes" id="UP001352223"/>
    </source>
</evidence>
<dbReference type="EMBL" id="JAOZYB010000059">
    <property type="protein sequence ID" value="MEB3960692.1"/>
    <property type="molecule type" value="Genomic_DNA"/>
</dbReference>
<reference evidence="1 2" key="1">
    <citation type="submission" date="2022-10" db="EMBL/GenBank/DDBJ databases">
        <authorList>
            <person name="Xie J."/>
            <person name="Shen N."/>
        </authorList>
    </citation>
    <scope>NUCLEOTIDE SEQUENCE [LARGE SCALE GENOMIC DNA]</scope>
    <source>
        <strain evidence="1 2">DSM 41681</strain>
    </source>
</reference>
<keyword evidence="2" id="KW-1185">Reference proteome</keyword>
<evidence type="ECO:0000313" key="1">
    <source>
        <dbReference type="EMBL" id="MEB3960692.1"/>
    </source>
</evidence>
<comment type="caution">
    <text evidence="1">The sequence shown here is derived from an EMBL/GenBank/DDBJ whole genome shotgun (WGS) entry which is preliminary data.</text>
</comment>
<protein>
    <recommendedName>
        <fullName evidence="3">Thioredoxin domain-containing protein</fullName>
    </recommendedName>
</protein>
<accession>A0ABU6C956</accession>
<dbReference type="InterPro" id="IPR036249">
    <property type="entry name" value="Thioredoxin-like_sf"/>
</dbReference>
<name>A0ABU6C956_9ACTN</name>
<organism evidence="1 2">
    <name type="scientific">Streptomyces kunmingensis</name>
    <dbReference type="NCBI Taxonomy" id="68225"/>
    <lineage>
        <taxon>Bacteria</taxon>
        <taxon>Bacillati</taxon>
        <taxon>Actinomycetota</taxon>
        <taxon>Actinomycetes</taxon>
        <taxon>Kitasatosporales</taxon>
        <taxon>Streptomycetaceae</taxon>
        <taxon>Streptomyces</taxon>
    </lineage>
</organism>
<dbReference type="RefSeq" id="WP_324767829.1">
    <property type="nucleotide sequence ID" value="NZ_BAAATS010000028.1"/>
</dbReference>
<gene>
    <name evidence="1" type="ORF">OKJ48_10630</name>
</gene>
<evidence type="ECO:0008006" key="3">
    <source>
        <dbReference type="Google" id="ProtNLM"/>
    </source>
</evidence>
<dbReference type="Gene3D" id="3.40.30.10">
    <property type="entry name" value="Glutaredoxin"/>
    <property type="match status" value="1"/>
</dbReference>
<proteinExistence type="predicted"/>